<evidence type="ECO:0000256" key="1">
    <source>
        <dbReference type="ARBA" id="ARBA00022448"/>
    </source>
</evidence>
<dbReference type="Gene3D" id="1.10.760.10">
    <property type="entry name" value="Cytochrome c-like domain"/>
    <property type="match status" value="1"/>
</dbReference>
<dbReference type="RefSeq" id="WP_147799410.1">
    <property type="nucleotide sequence ID" value="NZ_VPFL01000007.1"/>
</dbReference>
<evidence type="ECO:0000256" key="5">
    <source>
        <dbReference type="ARBA" id="ARBA00023004"/>
    </source>
</evidence>
<keyword evidence="7" id="KW-0732">Signal</keyword>
<keyword evidence="10" id="KW-1185">Reference proteome</keyword>
<evidence type="ECO:0000256" key="4">
    <source>
        <dbReference type="ARBA" id="ARBA00022982"/>
    </source>
</evidence>
<evidence type="ECO:0000259" key="8">
    <source>
        <dbReference type="PROSITE" id="PS51007"/>
    </source>
</evidence>
<dbReference type="InterPro" id="IPR050597">
    <property type="entry name" value="Cytochrome_c_Oxidase_Subunit"/>
</dbReference>
<sequence>MKKIWAVALVGLLGAVQACAADPEAGKKIATEVCAACHGPTGDAPMTPQYPRLAGQHRDYLAKALTDYKTGARQNPIMQGFAANLSERDIENLAAYFASQKGSLRVKPAGH</sequence>
<dbReference type="PRINTS" id="PR00605">
    <property type="entry name" value="CYTCHROMECIC"/>
</dbReference>
<accession>A0A5C7EYP6</accession>
<dbReference type="PROSITE" id="PS51007">
    <property type="entry name" value="CYTC"/>
    <property type="match status" value="1"/>
</dbReference>
<dbReference type="Proteomes" id="UP000321201">
    <property type="component" value="Unassembled WGS sequence"/>
</dbReference>
<dbReference type="InterPro" id="IPR036909">
    <property type="entry name" value="Cyt_c-like_dom_sf"/>
</dbReference>
<evidence type="ECO:0000256" key="3">
    <source>
        <dbReference type="ARBA" id="ARBA00022723"/>
    </source>
</evidence>
<reference evidence="9 10" key="1">
    <citation type="submission" date="2019-08" db="EMBL/GenBank/DDBJ databases">
        <title>Pelomicrobium methylotrophicum gen. nov., sp. nov. a moderately thermophilic, facultatively anaerobic, lithoautotrophic and methylotrophic bacterium isolated from a terrestrial mud volcano.</title>
        <authorList>
            <person name="Slobodkina G.B."/>
            <person name="Merkel A.Y."/>
            <person name="Slobodkin A.I."/>
        </authorList>
    </citation>
    <scope>NUCLEOTIDE SEQUENCE [LARGE SCALE GENOMIC DNA]</scope>
    <source>
        <strain evidence="9 10">SM250</strain>
    </source>
</reference>
<keyword evidence="5 6" id="KW-0408">Iron</keyword>
<evidence type="ECO:0000313" key="9">
    <source>
        <dbReference type="EMBL" id="TXF12212.1"/>
    </source>
</evidence>
<dbReference type="Pfam" id="PF00034">
    <property type="entry name" value="Cytochrom_C"/>
    <property type="match status" value="1"/>
</dbReference>
<keyword evidence="2 6" id="KW-0349">Heme</keyword>
<name>A0A5C7EYP6_9PROT</name>
<evidence type="ECO:0000256" key="7">
    <source>
        <dbReference type="SAM" id="SignalP"/>
    </source>
</evidence>
<keyword evidence="3 6" id="KW-0479">Metal-binding</keyword>
<dbReference type="PANTHER" id="PTHR33751:SF9">
    <property type="entry name" value="CYTOCHROME C4"/>
    <property type="match status" value="1"/>
</dbReference>
<evidence type="ECO:0000313" key="10">
    <source>
        <dbReference type="Proteomes" id="UP000321201"/>
    </source>
</evidence>
<dbReference type="InterPro" id="IPR009056">
    <property type="entry name" value="Cyt_c-like_dom"/>
</dbReference>
<proteinExistence type="predicted"/>
<keyword evidence="4" id="KW-0249">Electron transport</keyword>
<dbReference type="EMBL" id="VPFL01000007">
    <property type="protein sequence ID" value="TXF12212.1"/>
    <property type="molecule type" value="Genomic_DNA"/>
</dbReference>
<evidence type="ECO:0000256" key="6">
    <source>
        <dbReference type="PROSITE-ProRule" id="PRU00433"/>
    </source>
</evidence>
<organism evidence="9 10">
    <name type="scientific">Pelomicrobium methylotrophicum</name>
    <dbReference type="NCBI Taxonomy" id="2602750"/>
    <lineage>
        <taxon>Bacteria</taxon>
        <taxon>Pseudomonadati</taxon>
        <taxon>Pseudomonadota</taxon>
        <taxon>Hydrogenophilia</taxon>
        <taxon>Hydrogenophilia incertae sedis</taxon>
        <taxon>Pelomicrobium</taxon>
    </lineage>
</organism>
<dbReference type="GO" id="GO:0009055">
    <property type="term" value="F:electron transfer activity"/>
    <property type="evidence" value="ECO:0007669"/>
    <property type="project" value="InterPro"/>
</dbReference>
<comment type="caution">
    <text evidence="9">The sequence shown here is derived from an EMBL/GenBank/DDBJ whole genome shotgun (WGS) entry which is preliminary data.</text>
</comment>
<dbReference type="GO" id="GO:0020037">
    <property type="term" value="F:heme binding"/>
    <property type="evidence" value="ECO:0007669"/>
    <property type="project" value="InterPro"/>
</dbReference>
<dbReference type="SUPFAM" id="SSF46626">
    <property type="entry name" value="Cytochrome c"/>
    <property type="match status" value="1"/>
</dbReference>
<gene>
    <name evidence="9" type="ORF">FR698_06655</name>
</gene>
<dbReference type="OrthoDB" id="9796421at2"/>
<dbReference type="PROSITE" id="PS51257">
    <property type="entry name" value="PROKAR_LIPOPROTEIN"/>
    <property type="match status" value="1"/>
</dbReference>
<dbReference type="GO" id="GO:0005506">
    <property type="term" value="F:iron ion binding"/>
    <property type="evidence" value="ECO:0007669"/>
    <property type="project" value="InterPro"/>
</dbReference>
<feature type="chain" id="PRO_5022983374" evidence="7">
    <location>
        <begin position="21"/>
        <end position="111"/>
    </location>
</feature>
<dbReference type="InterPro" id="IPR008168">
    <property type="entry name" value="Cyt_C_IC"/>
</dbReference>
<keyword evidence="1" id="KW-0813">Transport</keyword>
<feature type="domain" description="Cytochrome c" evidence="8">
    <location>
        <begin position="21"/>
        <end position="101"/>
    </location>
</feature>
<dbReference type="PANTHER" id="PTHR33751">
    <property type="entry name" value="CBB3-TYPE CYTOCHROME C OXIDASE SUBUNIT FIXP"/>
    <property type="match status" value="1"/>
</dbReference>
<evidence type="ECO:0000256" key="2">
    <source>
        <dbReference type="ARBA" id="ARBA00022617"/>
    </source>
</evidence>
<dbReference type="AlphaFoldDB" id="A0A5C7EYP6"/>
<feature type="signal peptide" evidence="7">
    <location>
        <begin position="1"/>
        <end position="20"/>
    </location>
</feature>
<dbReference type="InParanoid" id="A0A5C7EYP6"/>
<protein>
    <submittedName>
        <fullName evidence="9">Cytochrome c</fullName>
    </submittedName>
</protein>